<sequence length="69" mass="7768">MTSMWQQYKVESKESALPPRTRMYIGLGGMAFAMAGLYVSDAMEDKLDPTKRQARETATLVEPATEPRK</sequence>
<evidence type="ECO:0000313" key="2">
    <source>
        <dbReference type="EMBL" id="KAF9326497.1"/>
    </source>
</evidence>
<keyword evidence="1" id="KW-0812">Transmembrane</keyword>
<evidence type="ECO:0000313" key="3">
    <source>
        <dbReference type="Proteomes" id="UP000696485"/>
    </source>
</evidence>
<proteinExistence type="predicted"/>
<keyword evidence="1" id="KW-0472">Membrane</keyword>
<accession>A0A9P5SDM3</accession>
<evidence type="ECO:0000256" key="1">
    <source>
        <dbReference type="SAM" id="Phobius"/>
    </source>
</evidence>
<comment type="caution">
    <text evidence="2">The sequence shown here is derived from an EMBL/GenBank/DDBJ whole genome shotgun (WGS) entry which is preliminary data.</text>
</comment>
<dbReference type="AlphaFoldDB" id="A0A9P5SDM3"/>
<keyword evidence="3" id="KW-1185">Reference proteome</keyword>
<dbReference type="Proteomes" id="UP000696485">
    <property type="component" value="Unassembled WGS sequence"/>
</dbReference>
<name>A0A9P5SDM3_9FUNG</name>
<dbReference type="EMBL" id="JAAAUY010000775">
    <property type="protein sequence ID" value="KAF9326497.1"/>
    <property type="molecule type" value="Genomic_DNA"/>
</dbReference>
<protein>
    <submittedName>
        <fullName evidence="2">Uncharacterized protein</fullName>
    </submittedName>
</protein>
<feature type="transmembrane region" description="Helical" evidence="1">
    <location>
        <begin position="21"/>
        <end position="39"/>
    </location>
</feature>
<gene>
    <name evidence="2" type="ORF">BG006_010086</name>
</gene>
<keyword evidence="1" id="KW-1133">Transmembrane helix</keyword>
<reference evidence="2" key="1">
    <citation type="journal article" date="2020" name="Fungal Divers.">
        <title>Resolving the Mortierellaceae phylogeny through synthesis of multi-gene phylogenetics and phylogenomics.</title>
        <authorList>
            <person name="Vandepol N."/>
            <person name="Liber J."/>
            <person name="Desiro A."/>
            <person name="Na H."/>
            <person name="Kennedy M."/>
            <person name="Barry K."/>
            <person name="Grigoriev I.V."/>
            <person name="Miller A.N."/>
            <person name="O'Donnell K."/>
            <person name="Stajich J.E."/>
            <person name="Bonito G."/>
        </authorList>
    </citation>
    <scope>NUCLEOTIDE SEQUENCE</scope>
    <source>
        <strain evidence="2">NVP1</strain>
    </source>
</reference>
<organism evidence="2 3">
    <name type="scientific">Podila minutissima</name>
    <dbReference type="NCBI Taxonomy" id="64525"/>
    <lineage>
        <taxon>Eukaryota</taxon>
        <taxon>Fungi</taxon>
        <taxon>Fungi incertae sedis</taxon>
        <taxon>Mucoromycota</taxon>
        <taxon>Mortierellomycotina</taxon>
        <taxon>Mortierellomycetes</taxon>
        <taxon>Mortierellales</taxon>
        <taxon>Mortierellaceae</taxon>
        <taxon>Podila</taxon>
    </lineage>
</organism>